<evidence type="ECO:0000256" key="4">
    <source>
        <dbReference type="ARBA" id="ARBA00023242"/>
    </source>
</evidence>
<evidence type="ECO:0000259" key="7">
    <source>
        <dbReference type="Pfam" id="PF12341"/>
    </source>
</evidence>
<organism evidence="10">
    <name type="scientific">Oryza nivara</name>
    <name type="common">Indian wild rice</name>
    <name type="synonym">Oryza sativa f. spontanea</name>
    <dbReference type="NCBI Taxonomy" id="4536"/>
    <lineage>
        <taxon>Eukaryota</taxon>
        <taxon>Viridiplantae</taxon>
        <taxon>Streptophyta</taxon>
        <taxon>Embryophyta</taxon>
        <taxon>Tracheophyta</taxon>
        <taxon>Spermatophyta</taxon>
        <taxon>Magnoliopsida</taxon>
        <taxon>Liliopsida</taxon>
        <taxon>Poales</taxon>
        <taxon>Poaceae</taxon>
        <taxon>BOP clade</taxon>
        <taxon>Oryzoideae</taxon>
        <taxon>Oryzeae</taxon>
        <taxon>Oryzinae</taxon>
        <taxon>Oryza</taxon>
    </lineage>
</organism>
<evidence type="ECO:0000256" key="3">
    <source>
        <dbReference type="ARBA" id="ARBA00022737"/>
    </source>
</evidence>
<dbReference type="eggNOG" id="KOG1274">
    <property type="taxonomic scope" value="Eukaryota"/>
</dbReference>
<dbReference type="EnsemblPlants" id="ONIVA09G01760.1">
    <property type="protein sequence ID" value="ONIVA09G01760.1"/>
    <property type="gene ID" value="ONIVA09G01760"/>
</dbReference>
<dbReference type="Gramene" id="ONIVA09G01760.1">
    <property type="protein sequence ID" value="ONIVA09G01760.1"/>
    <property type="gene ID" value="ONIVA09G01760"/>
</dbReference>
<dbReference type="GO" id="GO:0000278">
    <property type="term" value="P:mitotic cell cycle"/>
    <property type="evidence" value="ECO:0007669"/>
    <property type="project" value="TreeGrafter"/>
</dbReference>
<reference evidence="10" key="2">
    <citation type="submission" date="2018-04" db="EMBL/GenBank/DDBJ databases">
        <title>OnivRS2 (Oryza nivara Reference Sequence Version 2).</title>
        <authorList>
            <person name="Zhang J."/>
            <person name="Kudrna D."/>
            <person name="Lee S."/>
            <person name="Talag J."/>
            <person name="Rajasekar S."/>
            <person name="Welchert J."/>
            <person name="Hsing Y.-I."/>
            <person name="Wing R.A."/>
        </authorList>
    </citation>
    <scope>NUCLEOTIDE SEQUENCE [LARGE SCALE GENOMIC DNA]</scope>
    <source>
        <strain evidence="10">SL10</strain>
    </source>
</reference>
<feature type="compositionally biased region" description="Acidic residues" evidence="6">
    <location>
        <begin position="496"/>
        <end position="506"/>
    </location>
</feature>
<dbReference type="GO" id="GO:0006261">
    <property type="term" value="P:DNA-templated DNA replication"/>
    <property type="evidence" value="ECO:0007669"/>
    <property type="project" value="TreeGrafter"/>
</dbReference>
<dbReference type="InterPro" id="IPR022100">
    <property type="entry name" value="WDHD1/CFT4_beta-prop_2nd"/>
</dbReference>
<protein>
    <submittedName>
        <fullName evidence="10">Uncharacterized protein</fullName>
    </submittedName>
</protein>
<evidence type="ECO:0000256" key="6">
    <source>
        <dbReference type="SAM" id="MobiDB-lite"/>
    </source>
</evidence>
<evidence type="ECO:0000259" key="8">
    <source>
        <dbReference type="Pfam" id="PF20946"/>
    </source>
</evidence>
<dbReference type="OMA" id="RYAHTNG"/>
<keyword evidence="2 5" id="KW-0853">WD repeat</keyword>
<dbReference type="Pfam" id="PF20946">
    <property type="entry name" value="Ctf4_C"/>
    <property type="match status" value="1"/>
</dbReference>
<reference evidence="10" key="1">
    <citation type="submission" date="2015-04" db="UniProtKB">
        <authorList>
            <consortium name="EnsemblPlants"/>
        </authorList>
    </citation>
    <scope>IDENTIFICATION</scope>
    <source>
        <strain evidence="10">SL10</strain>
    </source>
</reference>
<dbReference type="GO" id="GO:0043596">
    <property type="term" value="C:nuclear replication fork"/>
    <property type="evidence" value="ECO:0007669"/>
    <property type="project" value="TreeGrafter"/>
</dbReference>
<dbReference type="PANTHER" id="PTHR19932:SF10">
    <property type="entry name" value="WD REPEAT AND HMG-BOX DNA-BINDING PROTEIN 1"/>
    <property type="match status" value="1"/>
</dbReference>
<dbReference type="Pfam" id="PF24817">
    <property type="entry name" value="WD40_WDHD1_1st"/>
    <property type="match status" value="1"/>
</dbReference>
<sequence length="1157" mass="125893">MQQERVRKVAVFCRQPPAQEQCWDKEKKSKTMIFQLSNAIVKHIFLLSLFLKISLPYLRHCGREIRCIFPAVLHQKLPAKRPFPRGGTRQNPPKCLQPKPHPAYRQSLETPNKFLNIRRHHSFSLVGEESLVVVVGVTMKGRAVKLREAHKAGSPVFCSVAWGQGGQHVVTASAADVAILIHDAAAVAAAGGRSSGSAAAAALSTIRLHKDGVTALAVAPGSGASLASGSIDHSVKFCSFPEGVFQSNIARFTLPIRSLAFNKKGTLLAAAGDDDGIKLIATIDNTISKVLKGHKGSVTGLSFDPRNDYLASIDTFGTVIFWDLCTGTEARSLKRIAPTFGSDHSINNALCWSPDGQFLAVPGLRNNVVMYDRDTGEEVFTLKGEHEQPVCSLCWSPNGRYLVTAGFDKQVLIWDVKSKQDVERQKFDERICSLAWKPEGNAVAVIDVTGRFGIWESVIPSTLKSPTEGAPDLNSTKVPLFDDEDDEERPSTSGGLDDDDDDDESLGELGPFNHKRLRRKSTYHDHSNGDSEDEDLILQMESRKRMKDTHRDNKEVADKAIGDSATSVRLVTARMQTAFQPGSTPPQPGKRNFLAYNMLGSITTIENEGHSHVEVDFHDTGRGPRVPSMTDYFGFTMAALNESGSVFANPCKGDKNMSTLMYRPFSSWAGNSEWSMRFEGEEVKAVAVGVGWVAAVTTLNFLRIFTEGGLQMHILSVGGPVVTAAGHGDQLAIVSHASDCLSSGDQVLDVKVLKISECAQSLSSRLVLTPASKLSWFGFSENGELSSFDSKGILRVFSGQFGGSWIPIFSSIKARKSEDESHWVVGLDANNIFCILCKSPESYPQVMPKPVLTILELSFPLASSDLGANSLETEFMMRKLHLSQIQKKIEEMAALGLDTIALDDEAFNMEAALDRCILRLISSCCNGDKLVRATELAKLLTLEKSMKGALMLVTRLKLPILQERFSAILEEMMLNNAKIANTSGVFSNSNTNYSPSPALSTQAVPPAKVVQNGNSLKLPTLPKLNPAAQRSNPTESNKAEVEQADNLKEISTKVSPAQTPLVKIPKNSEMGVKTKKDNDGASHATTVDQNPKGGSGQVGLKNKSVDSCNGVQPQRPVNPFAKSSSSKEQPSSLFDSIKKMKVENEKVDKANSKKVKV</sequence>
<dbReference type="InterPro" id="IPR048591">
    <property type="entry name" value="WDHD1/CFT4_hel"/>
</dbReference>
<evidence type="ECO:0000256" key="2">
    <source>
        <dbReference type="ARBA" id="ARBA00022574"/>
    </source>
</evidence>
<feature type="region of interest" description="Disordered" evidence="6">
    <location>
        <begin position="1013"/>
        <end position="1136"/>
    </location>
</feature>
<dbReference type="SMART" id="SM00320">
    <property type="entry name" value="WD40"/>
    <property type="match status" value="7"/>
</dbReference>
<keyword evidence="4" id="KW-0539">Nucleus</keyword>
<feature type="domain" description="WDHD1/CFT4 second beta-propeller" evidence="7">
    <location>
        <begin position="578"/>
        <end position="861"/>
    </location>
</feature>
<dbReference type="GO" id="GO:0006281">
    <property type="term" value="P:DNA repair"/>
    <property type="evidence" value="ECO:0007669"/>
    <property type="project" value="TreeGrafter"/>
</dbReference>
<dbReference type="PANTHER" id="PTHR19932">
    <property type="entry name" value="WD REPEAT AND HMG-BOX DNA BINDING PROTEIN"/>
    <property type="match status" value="1"/>
</dbReference>
<dbReference type="Proteomes" id="UP000006591">
    <property type="component" value="Chromosome 9"/>
</dbReference>
<dbReference type="InterPro" id="IPR001680">
    <property type="entry name" value="WD40_rpt"/>
</dbReference>
<dbReference type="SUPFAM" id="SSF50978">
    <property type="entry name" value="WD40 repeat-like"/>
    <property type="match status" value="1"/>
</dbReference>
<feature type="domain" description="WDHD1 first WD40" evidence="9">
    <location>
        <begin position="162"/>
        <end position="454"/>
    </location>
</feature>
<dbReference type="Gene3D" id="2.130.10.10">
    <property type="entry name" value="YVTN repeat-like/Quinoprotein amine dehydrogenase"/>
    <property type="match status" value="2"/>
</dbReference>
<name>A0A0E0IGL6_ORYNI</name>
<dbReference type="InterPro" id="IPR015943">
    <property type="entry name" value="WD40/YVTN_repeat-like_dom_sf"/>
</dbReference>
<dbReference type="InterPro" id="IPR036322">
    <property type="entry name" value="WD40_repeat_dom_sf"/>
</dbReference>
<feature type="repeat" description="WD" evidence="5">
    <location>
        <begin position="383"/>
        <end position="424"/>
    </location>
</feature>
<dbReference type="AlphaFoldDB" id="A0A0E0IGL6"/>
<dbReference type="InterPro" id="IPR057646">
    <property type="entry name" value="WD40_WDHD1_1st"/>
</dbReference>
<evidence type="ECO:0000259" key="9">
    <source>
        <dbReference type="Pfam" id="PF24817"/>
    </source>
</evidence>
<dbReference type="STRING" id="4536.A0A0E0IGL6"/>
<evidence type="ECO:0000313" key="11">
    <source>
        <dbReference type="Proteomes" id="UP000006591"/>
    </source>
</evidence>
<feature type="region of interest" description="Disordered" evidence="6">
    <location>
        <begin position="80"/>
        <end position="102"/>
    </location>
</feature>
<dbReference type="PROSITE" id="PS50082">
    <property type="entry name" value="WD_REPEATS_2"/>
    <property type="match status" value="2"/>
</dbReference>
<feature type="compositionally biased region" description="Basic and acidic residues" evidence="6">
    <location>
        <begin position="1037"/>
        <end position="1051"/>
    </location>
</feature>
<evidence type="ECO:0000256" key="5">
    <source>
        <dbReference type="PROSITE-ProRule" id="PRU00221"/>
    </source>
</evidence>
<feature type="compositionally biased region" description="Low complexity" evidence="6">
    <location>
        <begin position="1123"/>
        <end position="1132"/>
    </location>
</feature>
<proteinExistence type="predicted"/>
<feature type="domain" description="WDHD1/CFT4 helical bundle" evidence="8">
    <location>
        <begin position="871"/>
        <end position="973"/>
    </location>
</feature>
<dbReference type="Pfam" id="PF12341">
    <property type="entry name" value="Mcl1_mid"/>
    <property type="match status" value="1"/>
</dbReference>
<dbReference type="FunFam" id="2.130.10.10:FF:001154">
    <property type="entry name" value="WD repeat and HMG-box DNA-binding protein 1"/>
    <property type="match status" value="1"/>
</dbReference>
<evidence type="ECO:0000313" key="10">
    <source>
        <dbReference type="EnsemblPlants" id="ONIVA09G01760.1"/>
    </source>
</evidence>
<accession>A0A0E0IGL6</accession>
<dbReference type="PROSITE" id="PS50294">
    <property type="entry name" value="WD_REPEATS_REGION"/>
    <property type="match status" value="2"/>
</dbReference>
<dbReference type="InterPro" id="IPR019775">
    <property type="entry name" value="WD40_repeat_CS"/>
</dbReference>
<evidence type="ECO:0000256" key="1">
    <source>
        <dbReference type="ARBA" id="ARBA00004123"/>
    </source>
</evidence>
<dbReference type="CDD" id="cd00200">
    <property type="entry name" value="WD40"/>
    <property type="match status" value="1"/>
</dbReference>
<feature type="repeat" description="WD" evidence="5">
    <location>
        <begin position="291"/>
        <end position="332"/>
    </location>
</feature>
<dbReference type="PROSITE" id="PS00678">
    <property type="entry name" value="WD_REPEATS_1"/>
    <property type="match status" value="1"/>
</dbReference>
<keyword evidence="3" id="KW-0677">Repeat</keyword>
<keyword evidence="11" id="KW-1185">Reference proteome</keyword>
<feature type="region of interest" description="Disordered" evidence="6">
    <location>
        <begin position="463"/>
        <end position="535"/>
    </location>
</feature>
<comment type="subcellular location">
    <subcellularLocation>
        <location evidence="1">Nucleus</location>
    </subcellularLocation>
</comment>
<dbReference type="HOGENOM" id="CLU_004219_4_0_1"/>
<dbReference type="GO" id="GO:0003682">
    <property type="term" value="F:chromatin binding"/>
    <property type="evidence" value="ECO:0007669"/>
    <property type="project" value="TreeGrafter"/>
</dbReference>